<reference evidence="1" key="1">
    <citation type="journal article" date="2020" name="BMC Genomics">
        <title>Correction to: Identification and distribution of gene clusters required for synthesis of sphingolipid metabolism inhibitors in diverse species of the filamentous fungus Fusarium.</title>
        <authorList>
            <person name="Kim H.S."/>
            <person name="Lohmar J.M."/>
            <person name="Busman M."/>
            <person name="Brown D.W."/>
            <person name="Naumann T.A."/>
            <person name="Divon H.H."/>
            <person name="Lysoe E."/>
            <person name="Uhlig S."/>
            <person name="Proctor R.H."/>
        </authorList>
    </citation>
    <scope>NUCLEOTIDE SEQUENCE</scope>
    <source>
        <strain evidence="1">NRRL 22465</strain>
    </source>
</reference>
<dbReference type="AlphaFoldDB" id="A0A8H4XHL2"/>
<comment type="caution">
    <text evidence="1">The sequence shown here is derived from an EMBL/GenBank/DDBJ whole genome shotgun (WGS) entry which is preliminary data.</text>
</comment>
<dbReference type="Proteomes" id="UP000635477">
    <property type="component" value="Unassembled WGS sequence"/>
</dbReference>
<proteinExistence type="predicted"/>
<sequence length="179" mass="21043">MADIPRHEDEHLSCPYRELNCQVFNLRDYPSCANKSYPNVTVLKRHITTSHLQKEFDKQCPTYCYERGITEHMEENLLRARRKGTRVMDWDDIWKSIFPICSIITDRRFVPIAEGLEAVDSFFCFASMLDPVARERCLWILRGPDLGQALREIYNLVIMGQQPMMSQRLQLEGFHDEAN</sequence>
<name>A0A8H4XHL2_9HYPO</name>
<protein>
    <submittedName>
        <fullName evidence="1">Uncharacterized protein</fullName>
    </submittedName>
</protein>
<dbReference type="EMBL" id="JABEYC010000706">
    <property type="protein sequence ID" value="KAF4974801.1"/>
    <property type="molecule type" value="Genomic_DNA"/>
</dbReference>
<evidence type="ECO:0000313" key="2">
    <source>
        <dbReference type="Proteomes" id="UP000635477"/>
    </source>
</evidence>
<dbReference type="OrthoDB" id="610608at2759"/>
<evidence type="ECO:0000313" key="1">
    <source>
        <dbReference type="EMBL" id="KAF4974801.1"/>
    </source>
</evidence>
<organism evidence="1 2">
    <name type="scientific">Fusarium zealandicum</name>
    <dbReference type="NCBI Taxonomy" id="1053134"/>
    <lineage>
        <taxon>Eukaryota</taxon>
        <taxon>Fungi</taxon>
        <taxon>Dikarya</taxon>
        <taxon>Ascomycota</taxon>
        <taxon>Pezizomycotina</taxon>
        <taxon>Sordariomycetes</taxon>
        <taxon>Hypocreomycetidae</taxon>
        <taxon>Hypocreales</taxon>
        <taxon>Nectriaceae</taxon>
        <taxon>Fusarium</taxon>
        <taxon>Fusarium staphyleae species complex</taxon>
    </lineage>
</organism>
<accession>A0A8H4XHL2</accession>
<reference evidence="1" key="2">
    <citation type="submission" date="2020-05" db="EMBL/GenBank/DDBJ databases">
        <authorList>
            <person name="Kim H.-S."/>
            <person name="Proctor R.H."/>
            <person name="Brown D.W."/>
        </authorList>
    </citation>
    <scope>NUCLEOTIDE SEQUENCE</scope>
    <source>
        <strain evidence="1">NRRL 22465</strain>
    </source>
</reference>
<gene>
    <name evidence="1" type="ORF">FZEAL_8341</name>
</gene>
<keyword evidence="2" id="KW-1185">Reference proteome</keyword>